<dbReference type="InterPro" id="IPR036291">
    <property type="entry name" value="NAD(P)-bd_dom_sf"/>
</dbReference>
<proteinExistence type="inferred from homology"/>
<dbReference type="GO" id="GO:0016491">
    <property type="term" value="F:oxidoreductase activity"/>
    <property type="evidence" value="ECO:0007669"/>
    <property type="project" value="UniProtKB-KW"/>
</dbReference>
<dbReference type="SUPFAM" id="SSF51735">
    <property type="entry name" value="NAD(P)-binding Rossmann-fold domains"/>
    <property type="match status" value="1"/>
</dbReference>
<dbReference type="PRINTS" id="PR00081">
    <property type="entry name" value="GDHRDH"/>
</dbReference>
<dbReference type="RefSeq" id="WP_114581517.1">
    <property type="nucleotide sequence ID" value="NZ_QPMH01000005.1"/>
</dbReference>
<dbReference type="PRINTS" id="PR00080">
    <property type="entry name" value="SDRFAMILY"/>
</dbReference>
<dbReference type="AlphaFoldDB" id="A0A369TAV4"/>
<dbReference type="NCBIfam" id="NF006597">
    <property type="entry name" value="PRK09134.1"/>
    <property type="match status" value="1"/>
</dbReference>
<dbReference type="Proteomes" id="UP000253941">
    <property type="component" value="Unassembled WGS sequence"/>
</dbReference>
<keyword evidence="2" id="KW-0560">Oxidoreductase</keyword>
<gene>
    <name evidence="3" type="ORF">DRB17_07145</name>
</gene>
<dbReference type="Pfam" id="PF13561">
    <property type="entry name" value="adh_short_C2"/>
    <property type="match status" value="1"/>
</dbReference>
<reference evidence="3 4" key="1">
    <citation type="submission" date="2018-07" db="EMBL/GenBank/DDBJ databases">
        <title>Venubactetium sediminum gen. nov., sp. nov., isolated from a marine solar saltern.</title>
        <authorList>
            <person name="Wang S."/>
        </authorList>
    </citation>
    <scope>NUCLEOTIDE SEQUENCE [LARGE SCALE GENOMIC DNA]</scope>
    <source>
        <strain evidence="3 4">WD2A32</strain>
    </source>
</reference>
<dbReference type="InterPro" id="IPR002347">
    <property type="entry name" value="SDR_fam"/>
</dbReference>
<keyword evidence="4" id="KW-1185">Reference proteome</keyword>
<name>A0A369TAV4_9PROT</name>
<evidence type="ECO:0000256" key="1">
    <source>
        <dbReference type="ARBA" id="ARBA00006484"/>
    </source>
</evidence>
<sequence>MQRHPESYPRAALITGAARRIGAAIARDLGAKKWAVGVHYNTSEADANAVVDSIAAAGGRAVALQADLGDEAAVAGLIPSAETALGPIGLLINNASVFEWDDVGTATRDSWDRHLEPNLRAPFVLTQALASRLPADHGGVVVNLLDARVWNLSPGFTSYTLAKAGLWTLTRTLALDLAPRVRVNAIGPGPVLPSPRQTQADFDAQCLQMPLGIGTSPQEICETVKFILAARAMTGQMIALDGGQHLGWAMPGMDGPPIE</sequence>
<organism evidence="3 4">
    <name type="scientific">Ferruginivarius sediminum</name>
    <dbReference type="NCBI Taxonomy" id="2661937"/>
    <lineage>
        <taxon>Bacteria</taxon>
        <taxon>Pseudomonadati</taxon>
        <taxon>Pseudomonadota</taxon>
        <taxon>Alphaproteobacteria</taxon>
        <taxon>Rhodospirillales</taxon>
        <taxon>Rhodospirillaceae</taxon>
        <taxon>Ferruginivarius</taxon>
    </lineage>
</organism>
<comment type="caution">
    <text evidence="3">The sequence shown here is derived from an EMBL/GenBank/DDBJ whole genome shotgun (WGS) entry which is preliminary data.</text>
</comment>
<dbReference type="PANTHER" id="PTHR43639:SF1">
    <property type="entry name" value="SHORT-CHAIN DEHYDROGENASE_REDUCTASE FAMILY PROTEIN"/>
    <property type="match status" value="1"/>
</dbReference>
<comment type="similarity">
    <text evidence="1">Belongs to the short-chain dehydrogenases/reductases (SDR) family.</text>
</comment>
<dbReference type="PANTHER" id="PTHR43639">
    <property type="entry name" value="OXIDOREDUCTASE, SHORT-CHAIN DEHYDROGENASE/REDUCTASE FAMILY (AFU_ORTHOLOGUE AFUA_5G02870)"/>
    <property type="match status" value="1"/>
</dbReference>
<dbReference type="EMBL" id="QPMH01000005">
    <property type="protein sequence ID" value="RDD62420.1"/>
    <property type="molecule type" value="Genomic_DNA"/>
</dbReference>
<dbReference type="Gene3D" id="3.40.50.720">
    <property type="entry name" value="NAD(P)-binding Rossmann-like Domain"/>
    <property type="match status" value="1"/>
</dbReference>
<evidence type="ECO:0000256" key="2">
    <source>
        <dbReference type="ARBA" id="ARBA00023002"/>
    </source>
</evidence>
<evidence type="ECO:0000313" key="4">
    <source>
        <dbReference type="Proteomes" id="UP000253941"/>
    </source>
</evidence>
<evidence type="ECO:0000313" key="3">
    <source>
        <dbReference type="EMBL" id="RDD62420.1"/>
    </source>
</evidence>
<protein>
    <submittedName>
        <fullName evidence="3">Short chain dehydrogenase</fullName>
    </submittedName>
</protein>
<accession>A0A369TAV4</accession>